<comment type="caution">
    <text evidence="10">The sequence shown here is derived from an EMBL/GenBank/DDBJ whole genome shotgun (WGS) entry which is preliminary data.</text>
</comment>
<dbReference type="GO" id="GO:0005759">
    <property type="term" value="C:mitochondrial matrix"/>
    <property type="evidence" value="ECO:0007669"/>
    <property type="project" value="TreeGrafter"/>
</dbReference>
<evidence type="ECO:0000256" key="3">
    <source>
        <dbReference type="ARBA" id="ARBA00022532"/>
    </source>
</evidence>
<dbReference type="NCBIfam" id="TIGR01800">
    <property type="entry name" value="cit_synth_II"/>
    <property type="match status" value="1"/>
</dbReference>
<name>A0A8J8T1L0_HALGN</name>
<dbReference type="InterPro" id="IPR016143">
    <property type="entry name" value="Citrate_synth-like_sm_a-sub"/>
</dbReference>
<dbReference type="PRINTS" id="PR00143">
    <property type="entry name" value="CITRTSNTHASE"/>
</dbReference>
<evidence type="ECO:0000256" key="9">
    <source>
        <dbReference type="SAM" id="MobiDB-lite"/>
    </source>
</evidence>
<dbReference type="GO" id="GO:0005975">
    <property type="term" value="P:carbohydrate metabolic process"/>
    <property type="evidence" value="ECO:0007669"/>
    <property type="project" value="TreeGrafter"/>
</dbReference>
<dbReference type="AlphaFoldDB" id="A0A8J8T1L0"/>
<comment type="catalytic activity">
    <reaction evidence="5">
        <text>oxaloacetate + acetyl-CoA + H2O = citrate + CoA + H(+)</text>
        <dbReference type="Rhea" id="RHEA:16845"/>
        <dbReference type="ChEBI" id="CHEBI:15377"/>
        <dbReference type="ChEBI" id="CHEBI:15378"/>
        <dbReference type="ChEBI" id="CHEBI:16452"/>
        <dbReference type="ChEBI" id="CHEBI:16947"/>
        <dbReference type="ChEBI" id="CHEBI:57287"/>
        <dbReference type="ChEBI" id="CHEBI:57288"/>
        <dbReference type="EC" id="2.3.3.16"/>
    </reaction>
</comment>
<reference evidence="10" key="1">
    <citation type="submission" date="2019-06" db="EMBL/GenBank/DDBJ databases">
        <authorList>
            <person name="Zheng W."/>
        </authorList>
    </citation>
    <scope>NUCLEOTIDE SEQUENCE</scope>
    <source>
        <strain evidence="10">QDHG01</strain>
    </source>
</reference>
<evidence type="ECO:0000256" key="5">
    <source>
        <dbReference type="ARBA" id="ARBA00049288"/>
    </source>
</evidence>
<evidence type="ECO:0000256" key="1">
    <source>
        <dbReference type="ARBA" id="ARBA00004751"/>
    </source>
</evidence>
<organism evidence="10 11">
    <name type="scientific">Halteria grandinella</name>
    <dbReference type="NCBI Taxonomy" id="5974"/>
    <lineage>
        <taxon>Eukaryota</taxon>
        <taxon>Sar</taxon>
        <taxon>Alveolata</taxon>
        <taxon>Ciliophora</taxon>
        <taxon>Intramacronucleata</taxon>
        <taxon>Spirotrichea</taxon>
        <taxon>Stichotrichia</taxon>
        <taxon>Sporadotrichida</taxon>
        <taxon>Halteriidae</taxon>
        <taxon>Halteria</taxon>
    </lineage>
</organism>
<dbReference type="InterPro" id="IPR011278">
    <property type="entry name" value="2-MeCitrate/Citrate_synth_II"/>
</dbReference>
<dbReference type="Gene3D" id="1.10.230.10">
    <property type="entry name" value="Cytochrome P450-Terp, domain 2"/>
    <property type="match status" value="1"/>
</dbReference>
<dbReference type="InterPro" id="IPR024176">
    <property type="entry name" value="Citrate_synthase_bac-typ"/>
</dbReference>
<comment type="pathway">
    <text evidence="1">Carbohydrate metabolism; tricarboxylic acid cycle; isocitrate from oxaloacetate: step 1/2.</text>
</comment>
<evidence type="ECO:0000256" key="4">
    <source>
        <dbReference type="ARBA" id="ARBA00022679"/>
    </source>
</evidence>
<gene>
    <name evidence="10" type="ORF">FGO68_gene4836</name>
</gene>
<dbReference type="InterPro" id="IPR036969">
    <property type="entry name" value="Citrate_synthase_sf"/>
</dbReference>
<dbReference type="GO" id="GO:0006099">
    <property type="term" value="P:tricarboxylic acid cycle"/>
    <property type="evidence" value="ECO:0007669"/>
    <property type="project" value="UniProtKB-UniPathway"/>
</dbReference>
<feature type="active site" evidence="7">
    <location>
        <position position="287"/>
    </location>
</feature>
<proteinExistence type="inferred from homology"/>
<keyword evidence="3" id="KW-0816">Tricarboxylic acid cycle</keyword>
<evidence type="ECO:0000256" key="2">
    <source>
        <dbReference type="ARBA" id="ARBA00010566"/>
    </source>
</evidence>
<feature type="region of interest" description="Disordered" evidence="9">
    <location>
        <begin position="383"/>
        <end position="408"/>
    </location>
</feature>
<evidence type="ECO:0000256" key="8">
    <source>
        <dbReference type="RuleBase" id="RU000441"/>
    </source>
</evidence>
<dbReference type="InterPro" id="IPR002020">
    <property type="entry name" value="Citrate_synthase"/>
</dbReference>
<dbReference type="PROSITE" id="PS00480">
    <property type="entry name" value="CITRATE_SYNTHASE"/>
    <property type="match status" value="1"/>
</dbReference>
<evidence type="ECO:0000313" key="10">
    <source>
        <dbReference type="EMBL" id="TNV78153.1"/>
    </source>
</evidence>
<dbReference type="Gene3D" id="1.10.580.10">
    <property type="entry name" value="Citrate Synthase, domain 1"/>
    <property type="match status" value="1"/>
</dbReference>
<dbReference type="InterPro" id="IPR016142">
    <property type="entry name" value="Citrate_synth-like_lrg_a-sub"/>
</dbReference>
<accession>A0A8J8T1L0</accession>
<dbReference type="PANTHER" id="PTHR11739:SF25">
    <property type="entry name" value="CITRATE SYNTHASE-RELATED PROTEIN DDB_G0287281"/>
    <property type="match status" value="1"/>
</dbReference>
<protein>
    <recommendedName>
        <fullName evidence="6 8">Citrate synthase</fullName>
    </recommendedName>
</protein>
<dbReference type="GO" id="GO:0036440">
    <property type="term" value="F:citrate synthase activity"/>
    <property type="evidence" value="ECO:0007669"/>
    <property type="project" value="UniProtKB-EC"/>
</dbReference>
<dbReference type="OrthoDB" id="435022at2759"/>
<feature type="compositionally biased region" description="Basic and acidic residues" evidence="9">
    <location>
        <begin position="22"/>
        <end position="31"/>
    </location>
</feature>
<dbReference type="PANTHER" id="PTHR11739">
    <property type="entry name" value="CITRATE SYNTHASE"/>
    <property type="match status" value="1"/>
</dbReference>
<comment type="similarity">
    <text evidence="2 6 8">Belongs to the citrate synthase family.</text>
</comment>
<dbReference type="EMBL" id="RRYP01010803">
    <property type="protein sequence ID" value="TNV78153.1"/>
    <property type="molecule type" value="Genomic_DNA"/>
</dbReference>
<evidence type="ECO:0000256" key="7">
    <source>
        <dbReference type="PIRSR" id="PIRSR001369-1"/>
    </source>
</evidence>
<dbReference type="FunFam" id="1.10.230.10:FF:000003">
    <property type="entry name" value="Citrate synthase"/>
    <property type="match status" value="1"/>
</dbReference>
<evidence type="ECO:0000256" key="6">
    <source>
        <dbReference type="PIRNR" id="PIRNR001369"/>
    </source>
</evidence>
<dbReference type="UniPathway" id="UPA00223"/>
<dbReference type="SUPFAM" id="SSF48256">
    <property type="entry name" value="Citrate synthase"/>
    <property type="match status" value="1"/>
</dbReference>
<dbReference type="Pfam" id="PF00285">
    <property type="entry name" value="Citrate_synt"/>
    <property type="match status" value="1"/>
</dbReference>
<dbReference type="Proteomes" id="UP000785679">
    <property type="component" value="Unassembled WGS sequence"/>
</dbReference>
<feature type="region of interest" description="Disordered" evidence="9">
    <location>
        <begin position="1"/>
        <end position="32"/>
    </location>
</feature>
<keyword evidence="11" id="KW-1185">Reference proteome</keyword>
<dbReference type="PIRSF" id="PIRSF001369">
    <property type="entry name" value="Citrate_synth"/>
    <property type="match status" value="1"/>
</dbReference>
<dbReference type="GO" id="GO:0019679">
    <property type="term" value="P:propionate metabolic process, methylcitrate cycle"/>
    <property type="evidence" value="ECO:0007669"/>
    <property type="project" value="TreeGrafter"/>
</dbReference>
<keyword evidence="4 6" id="KW-0808">Transferase</keyword>
<dbReference type="GO" id="GO:0050440">
    <property type="term" value="F:2-methylcitrate synthase activity"/>
    <property type="evidence" value="ECO:0007669"/>
    <property type="project" value="TreeGrafter"/>
</dbReference>
<feature type="active site" evidence="7">
    <location>
        <position position="339"/>
    </location>
</feature>
<feature type="compositionally biased region" description="Polar residues" evidence="9">
    <location>
        <begin position="10"/>
        <end position="21"/>
    </location>
</feature>
<sequence>MMIKRVQGHNKYQYQMSNTSQPKKEEKKEGPAKGLAGIVAGDSKISSVGAGIGLNYRGYNIEELAKHSTFEEVFYLLMFDALPTLKQLQDFTRKIAASRTIPPALATVLEKIPATAHPMDVMRCISSVLGTLEEESKTNGPIEISIRLVGVFGPALLYWHHFHHSGIRIDGYTGPSDTVAWNFMKLFSQEPADKIDPIKVRAFDVSLILYAEHEFNASTFAARITASTMSDFHSAITSAIGTLRGNLHGGANEAVMHLLQPFKSTEQAEKTVREMFAKKQLVMGFGHRVYKKGDPRNPIIKEWSRQLSEKSYGDKTLFKVSEHVENLLMKEKKMFPNLDFYSASVYSQCGIPTAFFTPIFVISRTSGWAAHIIEQRADNKLIRPSSNYTGPQPRPFTPIGVRDTGAKL</sequence>
<dbReference type="InterPro" id="IPR019810">
    <property type="entry name" value="Citrate_synthase_AS"/>
</dbReference>
<evidence type="ECO:0000313" key="11">
    <source>
        <dbReference type="Proteomes" id="UP000785679"/>
    </source>
</evidence>